<reference evidence="2 3" key="1">
    <citation type="submission" date="2023-11" db="EMBL/GenBank/DDBJ databases">
        <title>Draft genome sequence and annotation of the polyextremotolerant black yeast-like fungus Aureobasidium pullulans NRRL 62042.</title>
        <authorList>
            <person name="Dielentheis-Frenken M.R.E."/>
            <person name="Wibberg D."/>
            <person name="Blank L.M."/>
            <person name="Tiso T."/>
        </authorList>
    </citation>
    <scope>NUCLEOTIDE SEQUENCE [LARGE SCALE GENOMIC DNA]</scope>
    <source>
        <strain evidence="2 3">NRRL 62042</strain>
    </source>
</reference>
<sequence>MSWLRWYEALEEISLDKLCLKAQQLREFLETHKPSLKRLILSQLILIGDWDQLLLWISHTLTLEQFKLDPGYRVKQPGGGYASDWYTTGSQFQGKLAVSQGLDLFIEQQAADRQAEEQRRMEERTRLSRSHKRSLQTRPC</sequence>
<feature type="compositionally biased region" description="Basic and acidic residues" evidence="1">
    <location>
        <begin position="115"/>
        <end position="126"/>
    </location>
</feature>
<accession>A0ABR0TKK3</accession>
<keyword evidence="3" id="KW-1185">Reference proteome</keyword>
<protein>
    <submittedName>
        <fullName evidence="2">Uncharacterized protein</fullName>
    </submittedName>
</protein>
<comment type="caution">
    <text evidence="2">The sequence shown here is derived from an EMBL/GenBank/DDBJ whole genome shotgun (WGS) entry which is preliminary data.</text>
</comment>
<dbReference type="EMBL" id="JASGXD010000006">
    <property type="protein sequence ID" value="KAK6004983.1"/>
    <property type="molecule type" value="Genomic_DNA"/>
</dbReference>
<dbReference type="Proteomes" id="UP001341245">
    <property type="component" value="Unassembled WGS sequence"/>
</dbReference>
<evidence type="ECO:0000313" key="2">
    <source>
        <dbReference type="EMBL" id="KAK6004983.1"/>
    </source>
</evidence>
<evidence type="ECO:0000313" key="3">
    <source>
        <dbReference type="Proteomes" id="UP001341245"/>
    </source>
</evidence>
<organism evidence="2 3">
    <name type="scientific">Aureobasidium pullulans</name>
    <name type="common">Black yeast</name>
    <name type="synonym">Pullularia pullulans</name>
    <dbReference type="NCBI Taxonomy" id="5580"/>
    <lineage>
        <taxon>Eukaryota</taxon>
        <taxon>Fungi</taxon>
        <taxon>Dikarya</taxon>
        <taxon>Ascomycota</taxon>
        <taxon>Pezizomycotina</taxon>
        <taxon>Dothideomycetes</taxon>
        <taxon>Dothideomycetidae</taxon>
        <taxon>Dothideales</taxon>
        <taxon>Saccotheciaceae</taxon>
        <taxon>Aureobasidium</taxon>
    </lineage>
</organism>
<gene>
    <name evidence="2" type="ORF">QM012_007762</name>
</gene>
<proteinExistence type="predicted"/>
<evidence type="ECO:0000256" key="1">
    <source>
        <dbReference type="SAM" id="MobiDB-lite"/>
    </source>
</evidence>
<feature type="region of interest" description="Disordered" evidence="1">
    <location>
        <begin position="115"/>
        <end position="140"/>
    </location>
</feature>
<feature type="compositionally biased region" description="Basic residues" evidence="1">
    <location>
        <begin position="127"/>
        <end position="140"/>
    </location>
</feature>
<name>A0ABR0TKK3_AURPU</name>